<evidence type="ECO:0000313" key="1">
    <source>
        <dbReference type="EMBL" id="MCM6777285.1"/>
    </source>
</evidence>
<sequence length="87" mass="8080">MALPLSASGASVSAVVSAGGSIRGDMFLSKKFRAAGTACIAATGIILAGAGVADAEDEIGTGSAATLIDLVSKPNTGSAGKGAGNGA</sequence>
<proteinExistence type="predicted"/>
<dbReference type="AlphaFoldDB" id="A0A9X2ED85"/>
<organism evidence="1 2">
    <name type="scientific">Nocardia pulmonis</name>
    <dbReference type="NCBI Taxonomy" id="2951408"/>
    <lineage>
        <taxon>Bacteria</taxon>
        <taxon>Bacillati</taxon>
        <taxon>Actinomycetota</taxon>
        <taxon>Actinomycetes</taxon>
        <taxon>Mycobacteriales</taxon>
        <taxon>Nocardiaceae</taxon>
        <taxon>Nocardia</taxon>
    </lineage>
</organism>
<protein>
    <submittedName>
        <fullName evidence="1">Uncharacterized protein</fullName>
    </submittedName>
</protein>
<name>A0A9X2ED85_9NOCA</name>
<keyword evidence="2" id="KW-1185">Reference proteome</keyword>
<dbReference type="EMBL" id="JAMRXG010000014">
    <property type="protein sequence ID" value="MCM6777285.1"/>
    <property type="molecule type" value="Genomic_DNA"/>
</dbReference>
<evidence type="ECO:0000313" key="2">
    <source>
        <dbReference type="Proteomes" id="UP001139157"/>
    </source>
</evidence>
<dbReference type="RefSeq" id="WP_251916241.1">
    <property type="nucleotide sequence ID" value="NZ_JAMRXG010000014.1"/>
</dbReference>
<dbReference type="Proteomes" id="UP001139157">
    <property type="component" value="Unassembled WGS sequence"/>
</dbReference>
<accession>A0A9X2ED85</accession>
<gene>
    <name evidence="1" type="ORF">NDR86_27740</name>
</gene>
<reference evidence="1" key="1">
    <citation type="submission" date="2022-06" db="EMBL/GenBank/DDBJ databases">
        <title>Novel species in genus nocardia.</title>
        <authorList>
            <person name="Li F."/>
        </authorList>
    </citation>
    <scope>NUCLEOTIDE SEQUENCE</scope>
    <source>
        <strain evidence="1">CDC141</strain>
    </source>
</reference>
<comment type="caution">
    <text evidence="1">The sequence shown here is derived from an EMBL/GenBank/DDBJ whole genome shotgun (WGS) entry which is preliminary data.</text>
</comment>